<sequence length="115" mass="12502">MLYAVAALLVMQLAGEWIVRVVGLPVPGALVGLLLLFLALLVLGRLPSGLRQTADHVLPHLMFLFIPAVAGVTLHFERLEQEWLPFVLACTVGTAITVAVTAATFCWVLKRTQKD</sequence>
<dbReference type="PANTHER" id="PTHR33931:SF2">
    <property type="entry name" value="HOLIN-LIKE PROTEIN CIDA"/>
    <property type="match status" value="1"/>
</dbReference>
<accession>A0A3A1YWF7</accession>
<feature type="transmembrane region" description="Helical" evidence="6">
    <location>
        <begin position="56"/>
        <end position="74"/>
    </location>
</feature>
<dbReference type="PANTHER" id="PTHR33931">
    <property type="entry name" value="HOLIN-LIKE PROTEIN CIDA-RELATED"/>
    <property type="match status" value="1"/>
</dbReference>
<dbReference type="GO" id="GO:0005886">
    <property type="term" value="C:plasma membrane"/>
    <property type="evidence" value="ECO:0007669"/>
    <property type="project" value="UniProtKB-SubCell"/>
</dbReference>
<organism evidence="7 8">
    <name type="scientific">Neopusillimonas maritima</name>
    <dbReference type="NCBI Taxonomy" id="2026239"/>
    <lineage>
        <taxon>Bacteria</taxon>
        <taxon>Pseudomonadati</taxon>
        <taxon>Pseudomonadota</taxon>
        <taxon>Betaproteobacteria</taxon>
        <taxon>Burkholderiales</taxon>
        <taxon>Alcaligenaceae</taxon>
        <taxon>Neopusillimonas</taxon>
    </lineage>
</organism>
<evidence type="ECO:0000256" key="1">
    <source>
        <dbReference type="ARBA" id="ARBA00004651"/>
    </source>
</evidence>
<evidence type="ECO:0000256" key="2">
    <source>
        <dbReference type="ARBA" id="ARBA00022475"/>
    </source>
</evidence>
<dbReference type="AlphaFoldDB" id="A0A3A1YWF7"/>
<keyword evidence="2" id="KW-1003">Cell membrane</keyword>
<keyword evidence="5 6" id="KW-0472">Membrane</keyword>
<protein>
    <submittedName>
        <fullName evidence="7">CidA/LrgA family protein</fullName>
    </submittedName>
</protein>
<proteinExistence type="predicted"/>
<gene>
    <name evidence="7" type="ORF">CJP73_04320</name>
</gene>
<reference evidence="7 8" key="1">
    <citation type="submission" date="2017-08" db="EMBL/GenBank/DDBJ databases">
        <title>Pusillimonas indicus sp. nov., a member of the family Alcaligenaceae isolated from surface seawater.</title>
        <authorList>
            <person name="Li J."/>
        </authorList>
    </citation>
    <scope>NUCLEOTIDE SEQUENCE [LARGE SCALE GENOMIC DNA]</scope>
    <source>
        <strain evidence="7 8">L52-1-41</strain>
    </source>
</reference>
<dbReference type="Proteomes" id="UP000266206">
    <property type="component" value="Unassembled WGS sequence"/>
</dbReference>
<name>A0A3A1YWF7_9BURK</name>
<dbReference type="Pfam" id="PF03788">
    <property type="entry name" value="LrgA"/>
    <property type="match status" value="1"/>
</dbReference>
<comment type="caution">
    <text evidence="7">The sequence shown here is derived from an EMBL/GenBank/DDBJ whole genome shotgun (WGS) entry which is preliminary data.</text>
</comment>
<comment type="subcellular location">
    <subcellularLocation>
        <location evidence="1">Cell membrane</location>
        <topology evidence="1">Multi-pass membrane protein</topology>
    </subcellularLocation>
</comment>
<feature type="transmembrane region" description="Helical" evidence="6">
    <location>
        <begin position="86"/>
        <end position="109"/>
    </location>
</feature>
<evidence type="ECO:0000313" key="7">
    <source>
        <dbReference type="EMBL" id="RIY41851.1"/>
    </source>
</evidence>
<evidence type="ECO:0000256" key="6">
    <source>
        <dbReference type="SAM" id="Phobius"/>
    </source>
</evidence>
<dbReference type="InterPro" id="IPR005538">
    <property type="entry name" value="LrgA/CidA"/>
</dbReference>
<dbReference type="OrthoDB" id="385012at2"/>
<evidence type="ECO:0000256" key="3">
    <source>
        <dbReference type="ARBA" id="ARBA00022692"/>
    </source>
</evidence>
<evidence type="ECO:0000256" key="4">
    <source>
        <dbReference type="ARBA" id="ARBA00022989"/>
    </source>
</evidence>
<evidence type="ECO:0000256" key="5">
    <source>
        <dbReference type="ARBA" id="ARBA00023136"/>
    </source>
</evidence>
<keyword evidence="3 6" id="KW-0812">Transmembrane</keyword>
<keyword evidence="4 6" id="KW-1133">Transmembrane helix</keyword>
<dbReference type="EMBL" id="NQYH01000002">
    <property type="protein sequence ID" value="RIY41851.1"/>
    <property type="molecule type" value="Genomic_DNA"/>
</dbReference>
<feature type="transmembrane region" description="Helical" evidence="6">
    <location>
        <begin position="24"/>
        <end position="44"/>
    </location>
</feature>
<evidence type="ECO:0000313" key="8">
    <source>
        <dbReference type="Proteomes" id="UP000266206"/>
    </source>
</evidence>